<keyword evidence="5" id="KW-0418">Kinase</keyword>
<dbReference type="RefSeq" id="WP_254419085.1">
    <property type="nucleotide sequence ID" value="NZ_BAAAJB010000018.1"/>
</dbReference>
<dbReference type="SMART" id="SM01260">
    <property type="entry name" value="LANC_like"/>
    <property type="match status" value="1"/>
</dbReference>
<keyword evidence="3" id="KW-0808">Transferase</keyword>
<evidence type="ECO:0000256" key="2">
    <source>
        <dbReference type="ARBA" id="ARBA00022527"/>
    </source>
</evidence>
<dbReference type="InterPro" id="IPR012341">
    <property type="entry name" value="6hp_glycosidase-like_sf"/>
</dbReference>
<evidence type="ECO:0000313" key="10">
    <source>
        <dbReference type="Proteomes" id="UP001055940"/>
    </source>
</evidence>
<dbReference type="Proteomes" id="UP001055940">
    <property type="component" value="Chromosome"/>
</dbReference>
<keyword evidence="2" id="KW-0723">Serine/threonine-protein kinase</keyword>
<gene>
    <name evidence="9" type="primary">lanKC</name>
    <name evidence="9" type="ORF">NE857_32750</name>
</gene>
<dbReference type="SUPFAM" id="SSF56112">
    <property type="entry name" value="Protein kinase-like (PK-like)"/>
    <property type="match status" value="1"/>
</dbReference>
<dbReference type="InterPro" id="IPR057929">
    <property type="entry name" value="RamC_N"/>
</dbReference>
<organism evidence="9 10">
    <name type="scientific">Nocardiopsis exhalans</name>
    <dbReference type="NCBI Taxonomy" id="163604"/>
    <lineage>
        <taxon>Bacteria</taxon>
        <taxon>Bacillati</taxon>
        <taxon>Actinomycetota</taxon>
        <taxon>Actinomycetes</taxon>
        <taxon>Streptosporangiales</taxon>
        <taxon>Nocardiopsidaceae</taxon>
        <taxon>Nocardiopsis</taxon>
    </lineage>
</organism>
<dbReference type="PANTHER" id="PTHR43289:SF6">
    <property type="entry name" value="SERINE_THREONINE-PROTEIN KINASE NEKL-3"/>
    <property type="match status" value="1"/>
</dbReference>
<dbReference type="Pfam" id="PF05147">
    <property type="entry name" value="LANC_like"/>
    <property type="match status" value="1"/>
</dbReference>
<dbReference type="SMART" id="SM00220">
    <property type="entry name" value="S_TKc"/>
    <property type="match status" value="1"/>
</dbReference>
<evidence type="ECO:0000259" key="8">
    <source>
        <dbReference type="PROSITE" id="PS50011"/>
    </source>
</evidence>
<keyword evidence="10" id="KW-1185">Reference proteome</keyword>
<keyword evidence="6" id="KW-0067">ATP-binding</keyword>
<dbReference type="InterPro" id="IPR058053">
    <property type="entry name" value="RamC_C"/>
</dbReference>
<evidence type="ECO:0000256" key="6">
    <source>
        <dbReference type="ARBA" id="ARBA00022840"/>
    </source>
</evidence>
<dbReference type="Gene3D" id="1.10.510.10">
    <property type="entry name" value="Transferase(Phosphotransferase) domain 1"/>
    <property type="match status" value="1"/>
</dbReference>
<evidence type="ECO:0000313" key="9">
    <source>
        <dbReference type="EMBL" id="USY19941.1"/>
    </source>
</evidence>
<dbReference type="SUPFAM" id="SSF158745">
    <property type="entry name" value="LanC-like"/>
    <property type="match status" value="1"/>
</dbReference>
<evidence type="ECO:0000256" key="1">
    <source>
        <dbReference type="ARBA" id="ARBA00012513"/>
    </source>
</evidence>
<feature type="region of interest" description="Disordered" evidence="7">
    <location>
        <begin position="18"/>
        <end position="39"/>
    </location>
</feature>
<dbReference type="EC" id="2.7.11.1" evidence="1"/>
<dbReference type="Gene3D" id="1.50.10.10">
    <property type="match status" value="1"/>
</dbReference>
<dbReference type="PROSITE" id="PS50011">
    <property type="entry name" value="PROTEIN_KINASE_DOM"/>
    <property type="match status" value="1"/>
</dbReference>
<keyword evidence="4" id="KW-0547">Nucleotide-binding</keyword>
<accession>A0ABY5D863</accession>
<protein>
    <recommendedName>
        <fullName evidence="1">non-specific serine/threonine protein kinase</fullName>
        <ecNumber evidence="1">2.7.11.1</ecNumber>
    </recommendedName>
</protein>
<dbReference type="Gene3D" id="3.30.200.20">
    <property type="entry name" value="Phosphorylase Kinase, domain 1"/>
    <property type="match status" value="1"/>
</dbReference>
<dbReference type="PANTHER" id="PTHR43289">
    <property type="entry name" value="MITOGEN-ACTIVATED PROTEIN KINASE KINASE KINASE 20-RELATED"/>
    <property type="match status" value="1"/>
</dbReference>
<feature type="compositionally biased region" description="Basic and acidic residues" evidence="7">
    <location>
        <begin position="18"/>
        <end position="31"/>
    </location>
</feature>
<dbReference type="InterPro" id="IPR053524">
    <property type="entry name" value="Aerial_hyphae_peptide-synth"/>
</dbReference>
<dbReference type="InterPro" id="IPR007822">
    <property type="entry name" value="LANC-like"/>
</dbReference>
<proteinExistence type="predicted"/>
<dbReference type="CDD" id="cd04791">
    <property type="entry name" value="LanC_SerThrkinase"/>
    <property type="match status" value="1"/>
</dbReference>
<name>A0ABY5D863_9ACTN</name>
<feature type="domain" description="Protein kinase" evidence="8">
    <location>
        <begin position="226"/>
        <end position="518"/>
    </location>
</feature>
<dbReference type="NCBIfam" id="NF038151">
    <property type="entry name" value="lanthi_synth_III"/>
    <property type="match status" value="1"/>
</dbReference>
<evidence type="ECO:0000256" key="7">
    <source>
        <dbReference type="SAM" id="MobiDB-lite"/>
    </source>
</evidence>
<dbReference type="InterPro" id="IPR000719">
    <property type="entry name" value="Prot_kinase_dom"/>
</dbReference>
<dbReference type="EMBL" id="CP099837">
    <property type="protein sequence ID" value="USY19941.1"/>
    <property type="molecule type" value="Genomic_DNA"/>
</dbReference>
<reference evidence="9" key="1">
    <citation type="submission" date="2022-06" db="EMBL/GenBank/DDBJ databases">
        <authorList>
            <person name="Ping M."/>
        </authorList>
    </citation>
    <scope>NUCLEOTIDE SEQUENCE</scope>
    <source>
        <strain evidence="9">JCM11759T</strain>
    </source>
</reference>
<sequence>MQDFRYLNFCPEGTHFYDKPAPESTTDDFRPPETPPAANWSAERGREWTVCTPPDADLPLQGWKIHVSATPENAAELLDAVLPYCVEHRLSFKYLNGPAVLSRRSSKYGDRTASGKFITIYPSDEDQLHRTLLDLDDRIGGSAGPYILSDLRWRSGPLYVRYGGFALRMARDKHGALVPGIEDPEGNLVPDERRPGFRPPSWVKLPEFLAEAVAERSAGTLHDFPYRAHKALHFSNGGGVYLARDTRTGEEVLLKEARPLAGLDTSGADATQRMQQERWALEQLADLDSVPALYDYQVGHEHHFLTREFVEGVPLNQAIFPRHPFMGGENTAEERTAYTEWALGVLGQIEAGIAAMHARGVVFGDVHPGNVLVKEDGTIAFIDMETATPVEAGYRQSMGALGFYAPDHLRGPEVDLFGLACLRLSMFAPVPQVIPWGTGKIRELLDLAMGHFDLPDDFVESIESGMGEDVLPAGEHTPVWPDDPFDPGLRARIASSVVEAATPDRQDRLYPGDAFQFLNQDGGVTFAYGAAGVLWALSETGQSVPVEHVSWLMERARQLAEVGPGFYTGLSGVAYTLERLGFRPEGEEFLESALSAPYDGVSGNILEGLSGLGLTLTHFAETRGAASGLARALDIADVITSRNGSGVKRPGLLHGRSGHALFLLRLYERTADAALLEAAVHEFQADFDTLAKANPDSGPRITFPNGLAGGAGMAIVAHELLRHRADPRLESALNALRSSTESQLVISNGLFNGRSGAVVALNHLNLGGAPVTRLHDHLSAFGWEAVSVEEGRVDFIGDHSHRLSTDLATGSAGVLLALDATARGRLNPLPFLQPGPAVSATAVGQADRTAHRVLVPERNGYPA</sequence>
<evidence type="ECO:0000256" key="5">
    <source>
        <dbReference type="ARBA" id="ARBA00022777"/>
    </source>
</evidence>
<dbReference type="InterPro" id="IPR011009">
    <property type="entry name" value="Kinase-like_dom_sf"/>
</dbReference>
<dbReference type="Pfam" id="PF25816">
    <property type="entry name" value="RamC_N"/>
    <property type="match status" value="1"/>
</dbReference>
<evidence type="ECO:0000256" key="3">
    <source>
        <dbReference type="ARBA" id="ARBA00022679"/>
    </source>
</evidence>
<evidence type="ECO:0000256" key="4">
    <source>
        <dbReference type="ARBA" id="ARBA00022741"/>
    </source>
</evidence>
<dbReference type="Pfam" id="PF00069">
    <property type="entry name" value="Pkinase"/>
    <property type="match status" value="1"/>
</dbReference>